<organism evidence="1 2">
    <name type="scientific">Burkholderia mallei</name>
    <name type="common">Pseudomonas mallei</name>
    <dbReference type="NCBI Taxonomy" id="13373"/>
    <lineage>
        <taxon>Bacteria</taxon>
        <taxon>Pseudomonadati</taxon>
        <taxon>Pseudomonadota</taxon>
        <taxon>Betaproteobacteria</taxon>
        <taxon>Burkholderiales</taxon>
        <taxon>Burkholderiaceae</taxon>
        <taxon>Burkholderia</taxon>
        <taxon>pseudomallei group</taxon>
    </lineage>
</organism>
<dbReference type="EMBL" id="RKJW01000002">
    <property type="protein sequence ID" value="RPA27167.1"/>
    <property type="molecule type" value="Genomic_DNA"/>
</dbReference>
<accession>A0AAX1X9A8</accession>
<comment type="caution">
    <text evidence="1">The sequence shown here is derived from an EMBL/GenBank/DDBJ whole genome shotgun (WGS) entry which is preliminary data.</text>
</comment>
<dbReference type="Proteomes" id="UP000269379">
    <property type="component" value="Chromosome 1"/>
</dbReference>
<dbReference type="AlphaFoldDB" id="A0AAX1X9A8"/>
<sequence length="48" mass="5693">MFRKLSSPLAGNCRFFEVRTFHRPFCVFLCARRSAGVRRMRARFAILI</sequence>
<name>A0AAX1X9A8_BURML</name>
<protein>
    <submittedName>
        <fullName evidence="1">Formate dehydrogenase</fullName>
    </submittedName>
</protein>
<gene>
    <name evidence="1" type="ORF">EGT70_24315</name>
</gene>
<reference evidence="2" key="1">
    <citation type="submission" date="2018-10" db="EMBL/GenBank/DDBJ databases">
        <title>FDA dAtabase for Regulatory Grade micrObial Sequences (FDA-ARGOS): Supporting development and validation of Infectious Disease Dx tests.</title>
        <authorList>
            <person name="Minogue T."/>
            <person name="Wolcott M."/>
            <person name="Wasieloski L."/>
            <person name="Aguilar W."/>
            <person name="Moore D."/>
            <person name="Jaissle J."/>
            <person name="Tallon L."/>
            <person name="Sadzewicz L."/>
            <person name="Zhao X."/>
            <person name="Vavikolanu K."/>
            <person name="Mehta A."/>
            <person name="Aluvathingal J."/>
            <person name="Nadendla S."/>
            <person name="Yan Y."/>
            <person name="Sichtig H."/>
        </authorList>
    </citation>
    <scope>NUCLEOTIDE SEQUENCE [LARGE SCALE GENOMIC DNA]</scope>
    <source>
        <strain evidence="2">FDAARGOS_588</strain>
    </source>
</reference>
<proteinExistence type="predicted"/>
<evidence type="ECO:0000313" key="1">
    <source>
        <dbReference type="EMBL" id="RPA27167.1"/>
    </source>
</evidence>
<evidence type="ECO:0000313" key="2">
    <source>
        <dbReference type="Proteomes" id="UP000269379"/>
    </source>
</evidence>